<organism evidence="1 2">
    <name type="scientific">Acinetobacter gyllenbergii CIP 110306 = MTCC 11365</name>
    <dbReference type="NCBI Taxonomy" id="1217657"/>
    <lineage>
        <taxon>Bacteria</taxon>
        <taxon>Pseudomonadati</taxon>
        <taxon>Pseudomonadota</taxon>
        <taxon>Gammaproteobacteria</taxon>
        <taxon>Moraxellales</taxon>
        <taxon>Moraxellaceae</taxon>
        <taxon>Acinetobacter</taxon>
    </lineage>
</organism>
<name>A0A829HCC0_9GAMM</name>
<accession>A0A829HCC0</accession>
<evidence type="ECO:0000313" key="1">
    <source>
        <dbReference type="EMBL" id="EPF72567.1"/>
    </source>
</evidence>
<proteinExistence type="predicted"/>
<protein>
    <submittedName>
        <fullName evidence="1">Uncharacterized protein</fullName>
    </submittedName>
</protein>
<dbReference type="Proteomes" id="UP000014523">
    <property type="component" value="Unassembled WGS sequence"/>
</dbReference>
<dbReference type="RefSeq" id="WP_016660602.1">
    <property type="nucleotide sequence ID" value="NZ_ASQH01000024.1"/>
</dbReference>
<comment type="caution">
    <text evidence="1">The sequence shown here is derived from an EMBL/GenBank/DDBJ whole genome shotgun (WGS) entry which is preliminary data.</text>
</comment>
<reference evidence="1 2" key="1">
    <citation type="submission" date="2013-06" db="EMBL/GenBank/DDBJ databases">
        <title>The Genome Sequence of Acinetobacter gyllenbergii CIP 110306.</title>
        <authorList>
            <consortium name="The Broad Institute Genome Sequencing Platform"/>
            <consortium name="The Broad Institute Genome Sequencing Center for Infectious Disease"/>
            <person name="Cerqueira G."/>
            <person name="Feldgarden M."/>
            <person name="Courvalin P."/>
            <person name="Perichon B."/>
            <person name="Grillot-Courvalin C."/>
            <person name="Clermont D."/>
            <person name="Rocha E."/>
            <person name="Yoon E.-J."/>
            <person name="Nemec A."/>
            <person name="Young S.K."/>
            <person name="Zeng Q."/>
            <person name="Gargeya S."/>
            <person name="Fitzgerald M."/>
            <person name="Abouelleil A."/>
            <person name="Alvarado L."/>
            <person name="Berlin A.M."/>
            <person name="Chapman S.B."/>
            <person name="Dewar J."/>
            <person name="Goldberg J."/>
            <person name="Griggs A."/>
            <person name="Gujja S."/>
            <person name="Hansen M."/>
            <person name="Howarth C."/>
            <person name="Imamovic A."/>
            <person name="Larimer J."/>
            <person name="McCowan C."/>
            <person name="Murphy C."/>
            <person name="Pearson M."/>
            <person name="Priest M."/>
            <person name="Roberts A."/>
            <person name="Saif S."/>
            <person name="Shea T."/>
            <person name="Sykes S."/>
            <person name="Wortman J."/>
            <person name="Nusbaum C."/>
            <person name="Birren B."/>
        </authorList>
    </citation>
    <scope>NUCLEOTIDE SEQUENCE [LARGE SCALE GENOMIC DNA]</scope>
    <source>
        <strain evidence="1 2">CIP 110306</strain>
    </source>
</reference>
<keyword evidence="2" id="KW-1185">Reference proteome</keyword>
<sequence>MDIRSLKQDAYNEIAKDRAQVLEKNRGYGIISLTVGGITYAIPLRSNLNHSNGFKTIPIKKGKQLFWNGLDYSKALVVKQEDIDTTTFRLRNQKEFDKIQVHKEKITSEFEEYVSSYIECVGKGTSTTDNRFKFCTLQYFHSELGLP</sequence>
<evidence type="ECO:0000313" key="2">
    <source>
        <dbReference type="Proteomes" id="UP000014523"/>
    </source>
</evidence>
<dbReference type="AlphaFoldDB" id="A0A829HCC0"/>
<dbReference type="NCBIfam" id="NF047358">
    <property type="entry name" value="TenpIN"/>
    <property type="match status" value="1"/>
</dbReference>
<dbReference type="EMBL" id="ATGG01000049">
    <property type="protein sequence ID" value="EPF72567.1"/>
    <property type="molecule type" value="Genomic_DNA"/>
</dbReference>
<dbReference type="CDD" id="cd17493">
    <property type="entry name" value="toxin_TenpN"/>
    <property type="match status" value="1"/>
</dbReference>
<dbReference type="InterPro" id="IPR049929">
    <property type="entry name" value="TenpN-like"/>
</dbReference>
<gene>
    <name evidence="1" type="ORF">F957_03703</name>
</gene>